<proteinExistence type="predicted"/>
<reference evidence="1 2" key="1">
    <citation type="submission" date="2018-11" db="EMBL/GenBank/DDBJ databases">
        <title>Genomic Encyclopedia of Type Strains, Phase IV (KMG-IV): sequencing the most valuable type-strain genomes for metagenomic binning, comparative biology and taxonomic classification.</title>
        <authorList>
            <person name="Goeker M."/>
        </authorList>
    </citation>
    <scope>NUCLEOTIDE SEQUENCE [LARGE SCALE GENOMIC DNA]</scope>
    <source>
        <strain evidence="1 2">DSM 100316</strain>
    </source>
</reference>
<gene>
    <name evidence="1" type="ORF">EDC56_1492</name>
</gene>
<evidence type="ECO:0000313" key="1">
    <source>
        <dbReference type="EMBL" id="ROS01068.1"/>
    </source>
</evidence>
<organism evidence="1 2">
    <name type="scientific">Sinobacterium caligoides</name>
    <dbReference type="NCBI Taxonomy" id="933926"/>
    <lineage>
        <taxon>Bacteria</taxon>
        <taxon>Pseudomonadati</taxon>
        <taxon>Pseudomonadota</taxon>
        <taxon>Gammaproteobacteria</taxon>
        <taxon>Cellvibrionales</taxon>
        <taxon>Spongiibacteraceae</taxon>
        <taxon>Sinobacterium</taxon>
    </lineage>
</organism>
<comment type="caution">
    <text evidence="1">The sequence shown here is derived from an EMBL/GenBank/DDBJ whole genome shotgun (WGS) entry which is preliminary data.</text>
</comment>
<sequence>MAITAALFVKALFLKKILLKRLFVKSVAKNVGKKFFLKSFVKGRWGITLPDTL</sequence>
<name>A0A3N2DMP6_9GAMM</name>
<evidence type="ECO:0000313" key="2">
    <source>
        <dbReference type="Proteomes" id="UP000275394"/>
    </source>
</evidence>
<protein>
    <submittedName>
        <fullName evidence="1">Uncharacterized protein</fullName>
    </submittedName>
</protein>
<dbReference type="Proteomes" id="UP000275394">
    <property type="component" value="Unassembled WGS sequence"/>
</dbReference>
<dbReference type="EMBL" id="RKHR01000004">
    <property type="protein sequence ID" value="ROS01068.1"/>
    <property type="molecule type" value="Genomic_DNA"/>
</dbReference>
<dbReference type="AlphaFoldDB" id="A0A3N2DMP6"/>
<accession>A0A3N2DMP6</accession>
<keyword evidence="2" id="KW-1185">Reference proteome</keyword>